<accession>A0A7W4Z9M3</accession>
<dbReference type="EMBL" id="JACHWZ010000011">
    <property type="protein sequence ID" value="MBB3061721.1"/>
    <property type="molecule type" value="Genomic_DNA"/>
</dbReference>
<dbReference type="Proteomes" id="UP000535937">
    <property type="component" value="Unassembled WGS sequence"/>
</dbReference>
<protein>
    <submittedName>
        <fullName evidence="1">Uncharacterized protein</fullName>
    </submittedName>
</protein>
<keyword evidence="2" id="KW-1185">Reference proteome</keyword>
<organism evidence="1 2">
    <name type="scientific">Microbulbifer rhizosphaerae</name>
    <dbReference type="NCBI Taxonomy" id="1562603"/>
    <lineage>
        <taxon>Bacteria</taxon>
        <taxon>Pseudomonadati</taxon>
        <taxon>Pseudomonadota</taxon>
        <taxon>Gammaproteobacteria</taxon>
        <taxon>Cellvibrionales</taxon>
        <taxon>Microbulbiferaceae</taxon>
        <taxon>Microbulbifer</taxon>
    </lineage>
</organism>
<evidence type="ECO:0000313" key="2">
    <source>
        <dbReference type="Proteomes" id="UP000535937"/>
    </source>
</evidence>
<reference evidence="1 2" key="1">
    <citation type="submission" date="2020-08" db="EMBL/GenBank/DDBJ databases">
        <title>Genomic Encyclopedia of Type Strains, Phase III (KMG-III): the genomes of soil and plant-associated and newly described type strains.</title>
        <authorList>
            <person name="Whitman W."/>
        </authorList>
    </citation>
    <scope>NUCLEOTIDE SEQUENCE [LARGE SCALE GENOMIC DNA]</scope>
    <source>
        <strain evidence="1 2">CECT 8799</strain>
    </source>
</reference>
<dbReference type="RefSeq" id="WP_183460388.1">
    <property type="nucleotide sequence ID" value="NZ_JACHWZ010000011.1"/>
</dbReference>
<comment type="caution">
    <text evidence="1">The sequence shown here is derived from an EMBL/GenBank/DDBJ whole genome shotgun (WGS) entry which is preliminary data.</text>
</comment>
<name>A0A7W4Z9M3_9GAMM</name>
<dbReference type="AlphaFoldDB" id="A0A7W4Z9M3"/>
<sequence>MNTQSLHYLPRLRSALQHLLPVAVRLWCGVGVRKIRSMYKRPVTAVIT</sequence>
<evidence type="ECO:0000313" key="1">
    <source>
        <dbReference type="EMBL" id="MBB3061721.1"/>
    </source>
</evidence>
<gene>
    <name evidence="1" type="ORF">FHS09_002561</name>
</gene>
<proteinExistence type="predicted"/>